<feature type="transmembrane region" description="Helical" evidence="2">
    <location>
        <begin position="17"/>
        <end position="40"/>
    </location>
</feature>
<dbReference type="EMBL" id="CAJMWS010000005">
    <property type="protein sequence ID" value="CAE6335893.1"/>
    <property type="molecule type" value="Genomic_DNA"/>
</dbReference>
<evidence type="ECO:0000256" key="2">
    <source>
        <dbReference type="SAM" id="Phobius"/>
    </source>
</evidence>
<protein>
    <submittedName>
        <fullName evidence="3">Uncharacterized protein</fullName>
    </submittedName>
</protein>
<name>A0A8H2W7T7_9AGAM</name>
<evidence type="ECO:0000313" key="4">
    <source>
        <dbReference type="Proteomes" id="UP000663846"/>
    </source>
</evidence>
<keyword evidence="2" id="KW-0812">Transmembrane</keyword>
<feature type="region of interest" description="Disordered" evidence="1">
    <location>
        <begin position="196"/>
        <end position="228"/>
    </location>
</feature>
<evidence type="ECO:0000256" key="1">
    <source>
        <dbReference type="SAM" id="MobiDB-lite"/>
    </source>
</evidence>
<keyword evidence="2" id="KW-0472">Membrane</keyword>
<proteinExistence type="predicted"/>
<dbReference type="AlphaFoldDB" id="A0A8H2W7T7"/>
<sequence>MDFEPLLQFLQPHLPPFAFHMLLNLASSLASTINTLAYALTHPSDPDSAEAMKSLVPSLLSFLALYFTIMSVYRTIRSAINLVIFLVKWVGILAVLALGVSYAMRGGNAGENFSDLTARFHEFEAAYKEHVQPPTEGKTGSRSIWDRFDARDRDNKDGGKLWWKKEKDTTAPSSTFEYVYEQVSAYKWVWDSLVDTPEDTGSERVKRSKKENAKPRVNAKTKAAQRVR</sequence>
<accession>A0A8H2W7T7</accession>
<dbReference type="Proteomes" id="UP000663846">
    <property type="component" value="Unassembled WGS sequence"/>
</dbReference>
<organism evidence="3 4">
    <name type="scientific">Rhizoctonia solani</name>
    <dbReference type="NCBI Taxonomy" id="456999"/>
    <lineage>
        <taxon>Eukaryota</taxon>
        <taxon>Fungi</taxon>
        <taxon>Dikarya</taxon>
        <taxon>Basidiomycota</taxon>
        <taxon>Agaricomycotina</taxon>
        <taxon>Agaricomycetes</taxon>
        <taxon>Cantharellales</taxon>
        <taxon>Ceratobasidiaceae</taxon>
        <taxon>Rhizoctonia</taxon>
    </lineage>
</organism>
<reference evidence="3" key="1">
    <citation type="submission" date="2021-01" db="EMBL/GenBank/DDBJ databases">
        <authorList>
            <person name="Kaushik A."/>
        </authorList>
    </citation>
    <scope>NUCLEOTIDE SEQUENCE</scope>
    <source>
        <strain evidence="3">AG1-1C</strain>
    </source>
</reference>
<comment type="caution">
    <text evidence="3">The sequence shown here is derived from an EMBL/GenBank/DDBJ whole genome shotgun (WGS) entry which is preliminary data.</text>
</comment>
<gene>
    <name evidence="3" type="ORF">RDB_LOCUS339</name>
</gene>
<keyword evidence="2" id="KW-1133">Transmembrane helix</keyword>
<evidence type="ECO:0000313" key="3">
    <source>
        <dbReference type="EMBL" id="CAE6335893.1"/>
    </source>
</evidence>
<feature type="compositionally biased region" description="Basic residues" evidence="1">
    <location>
        <begin position="217"/>
        <end position="228"/>
    </location>
</feature>
<feature type="transmembrane region" description="Helical" evidence="2">
    <location>
        <begin position="79"/>
        <end position="104"/>
    </location>
</feature>
<feature type="transmembrane region" description="Helical" evidence="2">
    <location>
        <begin position="52"/>
        <end position="73"/>
    </location>
</feature>
<feature type="compositionally biased region" description="Basic and acidic residues" evidence="1">
    <location>
        <begin position="201"/>
        <end position="214"/>
    </location>
</feature>